<proteinExistence type="inferred from homology"/>
<evidence type="ECO:0000256" key="2">
    <source>
        <dbReference type="ARBA" id="ARBA00023002"/>
    </source>
</evidence>
<dbReference type="InterPro" id="IPR036291">
    <property type="entry name" value="NAD(P)-bd_dom_sf"/>
</dbReference>
<dbReference type="Pfam" id="PF00106">
    <property type="entry name" value="adh_short"/>
    <property type="match status" value="1"/>
</dbReference>
<evidence type="ECO:0000313" key="6">
    <source>
        <dbReference type="Proteomes" id="UP000542973"/>
    </source>
</evidence>
<evidence type="ECO:0000313" key="5">
    <source>
        <dbReference type="EMBL" id="NNH11269.1"/>
    </source>
</evidence>
<name>A0A849BL13_9BURK</name>
<gene>
    <name evidence="5" type="ORF">HLB16_10290</name>
</gene>
<accession>A0A849BL13</accession>
<feature type="compositionally biased region" description="Low complexity" evidence="4">
    <location>
        <begin position="271"/>
        <end position="290"/>
    </location>
</feature>
<feature type="region of interest" description="Disordered" evidence="4">
    <location>
        <begin position="257"/>
        <end position="303"/>
    </location>
</feature>
<dbReference type="PRINTS" id="PR00081">
    <property type="entry name" value="GDHRDH"/>
</dbReference>
<dbReference type="GO" id="GO:0016491">
    <property type="term" value="F:oxidoreductase activity"/>
    <property type="evidence" value="ECO:0007669"/>
    <property type="project" value="UniProtKB-KW"/>
</dbReference>
<dbReference type="InterPro" id="IPR002347">
    <property type="entry name" value="SDR_fam"/>
</dbReference>
<keyword evidence="2" id="KW-0560">Oxidoreductase</keyword>
<comment type="caution">
    <text evidence="5">The sequence shown here is derived from an EMBL/GenBank/DDBJ whole genome shotgun (WGS) entry which is preliminary data.</text>
</comment>
<dbReference type="PANTHER" id="PTHR44196">
    <property type="entry name" value="DEHYDROGENASE/REDUCTASE SDR FAMILY MEMBER 7B"/>
    <property type="match status" value="1"/>
</dbReference>
<dbReference type="RefSeq" id="WP_151022712.1">
    <property type="nucleotide sequence ID" value="NZ_BAAAEB010000035.1"/>
</dbReference>
<dbReference type="Proteomes" id="UP000542973">
    <property type="component" value="Unassembled WGS sequence"/>
</dbReference>
<sequence>MRPVKVFLTGASSGIGQALAREYARQGAILGLVGRRDDALRAFVATLPNPNAARVYAADVRDADAMLGAAQDFLDHFGCPDVVIANAGVSVGTVASEREDLEAFRAVMDTNWFGVLTTFQPFLAPMQAREVGPREWRGTLVGIASVAGVRGLPGAGAYSASKSAVIKLLESLRLEQRPHRIRVVTIAPGYIRTPMTARNPYPMPFLMDADAFARKAVRAIAAGRRFAVVPWQMGVVASVLHVLPRWLYDALFTRAPRKPRQPDHRDTQDPQGQHNQQGQQGQHNQQGQRQRPADPAGDGSGSV</sequence>
<evidence type="ECO:0000256" key="4">
    <source>
        <dbReference type="SAM" id="MobiDB-lite"/>
    </source>
</evidence>
<dbReference type="GO" id="GO:0016020">
    <property type="term" value="C:membrane"/>
    <property type="evidence" value="ECO:0007669"/>
    <property type="project" value="TreeGrafter"/>
</dbReference>
<comment type="similarity">
    <text evidence="1 3">Belongs to the short-chain dehydrogenases/reductases (SDR) family.</text>
</comment>
<evidence type="ECO:0000256" key="1">
    <source>
        <dbReference type="ARBA" id="ARBA00006484"/>
    </source>
</evidence>
<dbReference type="NCBIfam" id="NF005437">
    <property type="entry name" value="PRK07024.1"/>
    <property type="match status" value="1"/>
</dbReference>
<evidence type="ECO:0000256" key="3">
    <source>
        <dbReference type="RuleBase" id="RU000363"/>
    </source>
</evidence>
<reference evidence="5 6" key="1">
    <citation type="submission" date="2020-05" db="EMBL/GenBank/DDBJ databases">
        <title>MicrobeNet Type strains.</title>
        <authorList>
            <person name="Nicholson A.C."/>
        </authorList>
    </citation>
    <scope>NUCLEOTIDE SEQUENCE [LARGE SCALE GENOMIC DNA]</scope>
    <source>
        <strain evidence="5 6">ATCC 700815</strain>
    </source>
</reference>
<dbReference type="AlphaFoldDB" id="A0A849BL13"/>
<dbReference type="PANTHER" id="PTHR44196:SF3">
    <property type="entry name" value="SHORT CHAIN DEHYDROGENASE FAMILY PROTEIN"/>
    <property type="match status" value="1"/>
</dbReference>
<dbReference type="Gene3D" id="3.40.50.720">
    <property type="entry name" value="NAD(P)-binding Rossmann-like Domain"/>
    <property type="match status" value="1"/>
</dbReference>
<dbReference type="PRINTS" id="PR00080">
    <property type="entry name" value="SDRFAMILY"/>
</dbReference>
<dbReference type="EMBL" id="JABEMD010000014">
    <property type="protein sequence ID" value="NNH11269.1"/>
    <property type="molecule type" value="Genomic_DNA"/>
</dbReference>
<dbReference type="SUPFAM" id="SSF51735">
    <property type="entry name" value="NAD(P)-binding Rossmann-fold domains"/>
    <property type="match status" value="1"/>
</dbReference>
<protein>
    <submittedName>
        <fullName evidence="5">SDR family oxidoreductase</fullName>
    </submittedName>
</protein>
<organism evidence="5 6">
    <name type="scientific">Cupriavidus gilardii</name>
    <dbReference type="NCBI Taxonomy" id="82541"/>
    <lineage>
        <taxon>Bacteria</taxon>
        <taxon>Pseudomonadati</taxon>
        <taxon>Pseudomonadota</taxon>
        <taxon>Betaproteobacteria</taxon>
        <taxon>Burkholderiales</taxon>
        <taxon>Burkholderiaceae</taxon>
        <taxon>Cupriavidus</taxon>
    </lineage>
</organism>